<sequence>MTGPSQTALIETPTGEAPKRKRSRKSKWLLIAAVFVAFCLVRWATDASQFTSSGSVQAALVLTIPIAMAGLAGLWSERAGIVNIGLEGMLIAGTIFGAWLGVAAGPWVGVLGGILGGALFGLIHAVATVTFGVDQIVSGVAINILAVGVAGLLAELLFPESNGKQSPGPGQITKITLPWNDALNSLQAKGIPVISDLAGIISGMTTSLSLLTIVCLLLFPLTWWILWRTAWGLRVRSAGENPKAAETLGVNVYKMKYLAVILSGAIGGLGGAYLITVSAQGYLENQTGGKGYIGLAAMIFGNWTPSGTLLGSLLFGYSTAVNQRSDLSASTAIVVLAAIGLAVLLVLELRKLATRRGEVAVKRSSQRTTVIFTCALVAVSLVSLVFAGINLLSQGQFIPDSPENTTLGKVGVIVLVGVVMVLFAGIAYYGVQAIRATVAHAQTSANLPAYVAGYALFAWMWLSGTGIPQSFKSAIPNIITLLVLTFASQRLRMPAADGLVYRRGE</sequence>
<feature type="transmembrane region" description="Helical" evidence="6">
    <location>
        <begin position="56"/>
        <end position="75"/>
    </location>
</feature>
<dbReference type="PANTHER" id="PTHR43370:SF1">
    <property type="entry name" value="GUANOSINE ABC TRANSPORTER PERMEASE PROTEIN NUPQ"/>
    <property type="match status" value="1"/>
</dbReference>
<dbReference type="GO" id="GO:0005886">
    <property type="term" value="C:plasma membrane"/>
    <property type="evidence" value="ECO:0007669"/>
    <property type="project" value="UniProtKB-SubCell"/>
</dbReference>
<feature type="transmembrane region" description="Helical" evidence="6">
    <location>
        <begin position="28"/>
        <end position="44"/>
    </location>
</feature>
<dbReference type="Pfam" id="PF02653">
    <property type="entry name" value="BPD_transp_2"/>
    <property type="match status" value="1"/>
</dbReference>
<comment type="subcellular location">
    <subcellularLocation>
        <location evidence="1">Cell membrane</location>
        <topology evidence="1">Multi-pass membrane protein</topology>
    </subcellularLocation>
</comment>
<keyword evidence="2" id="KW-1003">Cell membrane</keyword>
<dbReference type="KEGG" id="eke:EK0264_15165"/>
<feature type="transmembrane region" description="Helical" evidence="6">
    <location>
        <begin position="257"/>
        <end position="279"/>
    </location>
</feature>
<evidence type="ECO:0000256" key="6">
    <source>
        <dbReference type="SAM" id="Phobius"/>
    </source>
</evidence>
<dbReference type="AlphaFoldDB" id="A0A7L4YQR6"/>
<keyword evidence="4 6" id="KW-1133">Transmembrane helix</keyword>
<dbReference type="CDD" id="cd06580">
    <property type="entry name" value="TM_PBP1_transp_TpRbsC_like"/>
    <property type="match status" value="1"/>
</dbReference>
<protein>
    <submittedName>
        <fullName evidence="7">ABC transporter permease</fullName>
    </submittedName>
</protein>
<keyword evidence="5 6" id="KW-0472">Membrane</keyword>
<dbReference type="EMBL" id="CP047156">
    <property type="protein sequence ID" value="QHC01496.1"/>
    <property type="molecule type" value="Genomic_DNA"/>
</dbReference>
<evidence type="ECO:0000313" key="7">
    <source>
        <dbReference type="EMBL" id="QHC01496.1"/>
    </source>
</evidence>
<feature type="transmembrane region" description="Helical" evidence="6">
    <location>
        <begin position="412"/>
        <end position="431"/>
    </location>
</feature>
<dbReference type="InParanoid" id="A0A7L4YQR6"/>
<dbReference type="GO" id="GO:0022857">
    <property type="term" value="F:transmembrane transporter activity"/>
    <property type="evidence" value="ECO:0007669"/>
    <property type="project" value="InterPro"/>
</dbReference>
<feature type="transmembrane region" description="Helical" evidence="6">
    <location>
        <begin position="327"/>
        <end position="349"/>
    </location>
</feature>
<evidence type="ECO:0000256" key="1">
    <source>
        <dbReference type="ARBA" id="ARBA00004651"/>
    </source>
</evidence>
<feature type="transmembrane region" description="Helical" evidence="6">
    <location>
        <begin position="370"/>
        <end position="392"/>
    </location>
</feature>
<accession>A0A7L4YQR6</accession>
<evidence type="ECO:0000313" key="8">
    <source>
        <dbReference type="Proteomes" id="UP000463857"/>
    </source>
</evidence>
<organism evidence="7 8">
    <name type="scientific">Epidermidibacterium keratini</name>
    <dbReference type="NCBI Taxonomy" id="1891644"/>
    <lineage>
        <taxon>Bacteria</taxon>
        <taxon>Bacillati</taxon>
        <taxon>Actinomycetota</taxon>
        <taxon>Actinomycetes</taxon>
        <taxon>Sporichthyales</taxon>
        <taxon>Sporichthyaceae</taxon>
        <taxon>Epidermidibacterium</taxon>
    </lineage>
</organism>
<evidence type="ECO:0000256" key="3">
    <source>
        <dbReference type="ARBA" id="ARBA00022692"/>
    </source>
</evidence>
<dbReference type="RefSeq" id="WP_159546631.1">
    <property type="nucleotide sequence ID" value="NZ_CP047156.1"/>
</dbReference>
<feature type="transmembrane region" description="Helical" evidence="6">
    <location>
        <begin position="96"/>
        <end position="124"/>
    </location>
</feature>
<dbReference type="OrthoDB" id="9792579at2"/>
<dbReference type="Proteomes" id="UP000463857">
    <property type="component" value="Chromosome"/>
</dbReference>
<keyword evidence="8" id="KW-1185">Reference proteome</keyword>
<feature type="transmembrane region" description="Helical" evidence="6">
    <location>
        <begin position="136"/>
        <end position="158"/>
    </location>
</feature>
<keyword evidence="3 6" id="KW-0812">Transmembrane</keyword>
<proteinExistence type="predicted"/>
<feature type="transmembrane region" description="Helical" evidence="6">
    <location>
        <begin position="443"/>
        <end position="462"/>
    </location>
</feature>
<reference evidence="7 8" key="1">
    <citation type="journal article" date="2018" name="Int. J. Syst. Evol. Microbiol.">
        <title>Epidermidibacterium keratini gen. nov., sp. nov., a member of the family Sporichthyaceae, isolated from keratin epidermis.</title>
        <authorList>
            <person name="Lee D.G."/>
            <person name="Trujillo M.E."/>
            <person name="Kang S."/>
            <person name="Nam J.J."/>
            <person name="Kim Y.J."/>
        </authorList>
    </citation>
    <scope>NUCLEOTIDE SEQUENCE [LARGE SCALE GENOMIC DNA]</scope>
    <source>
        <strain evidence="7 8">EPI-7</strain>
    </source>
</reference>
<evidence type="ECO:0000256" key="2">
    <source>
        <dbReference type="ARBA" id="ARBA00022475"/>
    </source>
</evidence>
<evidence type="ECO:0000256" key="4">
    <source>
        <dbReference type="ARBA" id="ARBA00022989"/>
    </source>
</evidence>
<evidence type="ECO:0000256" key="5">
    <source>
        <dbReference type="ARBA" id="ARBA00023136"/>
    </source>
</evidence>
<feature type="transmembrane region" description="Helical" evidence="6">
    <location>
        <begin position="208"/>
        <end position="227"/>
    </location>
</feature>
<name>A0A7L4YQR6_9ACTN</name>
<dbReference type="InterPro" id="IPR001851">
    <property type="entry name" value="ABC_transp_permease"/>
</dbReference>
<gene>
    <name evidence="7" type="ORF">EK0264_15165</name>
</gene>
<dbReference type="PANTHER" id="PTHR43370">
    <property type="entry name" value="SUGAR ABC TRANSPORTER INTEGRAL MEMBRANE PROTEIN-RELATED"/>
    <property type="match status" value="1"/>
</dbReference>